<keyword evidence="3" id="KW-0862">Zinc</keyword>
<dbReference type="GO" id="GO:0008270">
    <property type="term" value="F:zinc ion binding"/>
    <property type="evidence" value="ECO:0007669"/>
    <property type="project" value="UniProtKB-KW"/>
</dbReference>
<feature type="domain" description="SWIM-type" evidence="6">
    <location>
        <begin position="585"/>
        <end position="622"/>
    </location>
</feature>
<dbReference type="InterPro" id="IPR018289">
    <property type="entry name" value="MULE_transposase_dom"/>
</dbReference>
<dbReference type="Pfam" id="PF04434">
    <property type="entry name" value="SWIM"/>
    <property type="match status" value="1"/>
</dbReference>
<keyword evidence="1" id="KW-0479">Metal-binding</keyword>
<dbReference type="PANTHER" id="PTHR47718">
    <property type="entry name" value="OS01G0519700 PROTEIN"/>
    <property type="match status" value="1"/>
</dbReference>
<feature type="compositionally biased region" description="Acidic residues" evidence="5">
    <location>
        <begin position="21"/>
        <end position="38"/>
    </location>
</feature>
<dbReference type="InterPro" id="IPR007527">
    <property type="entry name" value="Znf_SWIM"/>
</dbReference>
<evidence type="ECO:0000259" key="6">
    <source>
        <dbReference type="PROSITE" id="PS50966"/>
    </source>
</evidence>
<gene>
    <name evidence="7" type="ORF">LUZ63_004843</name>
</gene>
<evidence type="ECO:0000256" key="3">
    <source>
        <dbReference type="ARBA" id="ARBA00022833"/>
    </source>
</evidence>
<feature type="region of interest" description="Disordered" evidence="5">
    <location>
        <begin position="1"/>
        <end position="87"/>
    </location>
</feature>
<dbReference type="Proteomes" id="UP001151287">
    <property type="component" value="Unassembled WGS sequence"/>
</dbReference>
<dbReference type="Pfam" id="PF03101">
    <property type="entry name" value="FAR1"/>
    <property type="match status" value="1"/>
</dbReference>
<dbReference type="SMART" id="SM00575">
    <property type="entry name" value="ZnF_PMZ"/>
    <property type="match status" value="1"/>
</dbReference>
<evidence type="ECO:0000256" key="4">
    <source>
        <dbReference type="PROSITE-ProRule" id="PRU00325"/>
    </source>
</evidence>
<proteinExistence type="predicted"/>
<dbReference type="PROSITE" id="PS50966">
    <property type="entry name" value="ZF_SWIM"/>
    <property type="match status" value="1"/>
</dbReference>
<evidence type="ECO:0000256" key="2">
    <source>
        <dbReference type="ARBA" id="ARBA00022771"/>
    </source>
</evidence>
<keyword evidence="2 4" id="KW-0863">Zinc-finger</keyword>
<dbReference type="InterPro" id="IPR004330">
    <property type="entry name" value="FAR1_DNA_bnd_dom"/>
</dbReference>
<feature type="compositionally biased region" description="Basic and acidic residues" evidence="5">
    <location>
        <begin position="67"/>
        <end position="82"/>
    </location>
</feature>
<dbReference type="InterPro" id="IPR006564">
    <property type="entry name" value="Znf_PMZ"/>
</dbReference>
<sequence>MTNTIDIEEPTASPMIIDEERNGDDDQPAEIATEETAQEAERDETTSQDTAEKGNETPPTVAIVPPEQKDEPATPIHAPKESDENELMNKAVKSEEEAHRLYCEYGHKMGFSVRKGKQYYYVGTKNICTKDYYCSKEGVRDGDKLTEADYKDPHTRTNCKAMVRFRVDEEGSWRVVHMVKEHNHPLVKPEERHLLRSARSHTAGRQRLIDLMTSPLFQAINYGSSPSYSVQQPTQQEVKQIVKSVFIEGSESQSLVNVFKTKGNEDGMFFWDVQLDQGGRMCNFFWRDGRSRIDYDSFGDVVVFDTSLRLNKYNMICAPFIGVNHHWQNIMFGCALLLDDKVESFAWLFRSFLESMGGCAPKSIFTDQNLNLAKAIEEVLPNTRHRIYQRYIHKNLMPRLGSLNLNDSKAFHKMFNKCLHGCDSEAELEETWSTMLKEFKLQDHKWLNNLYKMRAKWCTALNKDAYDGGIEWDQRTETMNNVLDGITDKAGPLEKCVLSVDKLMEDWREKEYEEDLHNAQKPIVCAIRHSDMLNHAAKEYTYKIYKLFELEFLDGCGATFFKETPLGGTLYRFECTNQGRGSKSYTVMLETSEPVQVSCDCKKFETMGILCSHSLKAMSVKNVREIPQRYILKRWSKSARKRNYSLMQYDESEGGGETAHVSKVMRYAYDLVLKSQGHPELRELVWSALEGGEQALEKFGEITNLQAHSLAIR</sequence>
<dbReference type="PANTHER" id="PTHR47718:SF17">
    <property type="entry name" value="PROTEIN FAR1-RELATED SEQUENCE 5-LIKE"/>
    <property type="match status" value="1"/>
</dbReference>
<name>A0A9Q0CLY7_9POAL</name>
<accession>A0A9Q0CLY7</accession>
<evidence type="ECO:0000256" key="1">
    <source>
        <dbReference type="ARBA" id="ARBA00022723"/>
    </source>
</evidence>
<protein>
    <recommendedName>
        <fullName evidence="6">SWIM-type domain-containing protein</fullName>
    </recommendedName>
</protein>
<feature type="compositionally biased region" description="Basic and acidic residues" evidence="5">
    <location>
        <begin position="39"/>
        <end position="55"/>
    </location>
</feature>
<evidence type="ECO:0000313" key="7">
    <source>
        <dbReference type="EMBL" id="KAJ1696331.1"/>
    </source>
</evidence>
<reference evidence="7" key="1">
    <citation type="journal article" date="2022" name="Cell">
        <title>Repeat-based holocentromeres influence genome architecture and karyotype evolution.</title>
        <authorList>
            <person name="Hofstatter P.G."/>
            <person name="Thangavel G."/>
            <person name="Lux T."/>
            <person name="Neumann P."/>
            <person name="Vondrak T."/>
            <person name="Novak P."/>
            <person name="Zhang M."/>
            <person name="Costa L."/>
            <person name="Castellani M."/>
            <person name="Scott A."/>
            <person name="Toegelov H."/>
            <person name="Fuchs J."/>
            <person name="Mata-Sucre Y."/>
            <person name="Dias Y."/>
            <person name="Vanzela A.L.L."/>
            <person name="Huettel B."/>
            <person name="Almeida C.C.S."/>
            <person name="Simkova H."/>
            <person name="Souza G."/>
            <person name="Pedrosa-Harand A."/>
            <person name="Macas J."/>
            <person name="Mayer K.F.X."/>
            <person name="Houben A."/>
            <person name="Marques A."/>
        </authorList>
    </citation>
    <scope>NUCLEOTIDE SEQUENCE</scope>
    <source>
        <strain evidence="7">RhyBre1mFocal</strain>
    </source>
</reference>
<keyword evidence="8" id="KW-1185">Reference proteome</keyword>
<comment type="caution">
    <text evidence="7">The sequence shown here is derived from an EMBL/GenBank/DDBJ whole genome shotgun (WGS) entry which is preliminary data.</text>
</comment>
<evidence type="ECO:0000313" key="8">
    <source>
        <dbReference type="Proteomes" id="UP001151287"/>
    </source>
</evidence>
<dbReference type="OrthoDB" id="751756at2759"/>
<evidence type="ECO:0000256" key="5">
    <source>
        <dbReference type="SAM" id="MobiDB-lite"/>
    </source>
</evidence>
<organism evidence="7 8">
    <name type="scientific">Rhynchospora breviuscula</name>
    <dbReference type="NCBI Taxonomy" id="2022672"/>
    <lineage>
        <taxon>Eukaryota</taxon>
        <taxon>Viridiplantae</taxon>
        <taxon>Streptophyta</taxon>
        <taxon>Embryophyta</taxon>
        <taxon>Tracheophyta</taxon>
        <taxon>Spermatophyta</taxon>
        <taxon>Magnoliopsida</taxon>
        <taxon>Liliopsida</taxon>
        <taxon>Poales</taxon>
        <taxon>Cyperaceae</taxon>
        <taxon>Cyperoideae</taxon>
        <taxon>Rhynchosporeae</taxon>
        <taxon>Rhynchospora</taxon>
    </lineage>
</organism>
<dbReference type="Pfam" id="PF10551">
    <property type="entry name" value="MULE"/>
    <property type="match status" value="1"/>
</dbReference>
<dbReference type="AlphaFoldDB" id="A0A9Q0CLY7"/>
<dbReference type="EMBL" id="JAMQYH010000002">
    <property type="protein sequence ID" value="KAJ1696331.1"/>
    <property type="molecule type" value="Genomic_DNA"/>
</dbReference>